<reference evidence="3 4" key="1">
    <citation type="submission" date="2009-12" db="EMBL/GenBank/DDBJ databases">
        <authorList>
            <person name="Shrivastava S."/>
            <person name="Madupu R."/>
            <person name="Durkin A.S."/>
            <person name="Torralba M."/>
            <person name="Methe B."/>
            <person name="Sutton G.G."/>
            <person name="Strausberg R.L."/>
            <person name="Nelson K.E."/>
        </authorList>
    </citation>
    <scope>NUCLEOTIDE SEQUENCE [LARGE SCALE GENOMIC DNA]</scope>
    <source>
        <strain evidence="3 4">W5455</strain>
    </source>
</reference>
<sequence length="334" mass="36232">MRKSLCAVLAALLSATLSAAAVGAAETVYPATVDNGNRKIVFEKAPERVVTNGDSNIIELMFALGLEDKLVGYAGFPGSKHQVSPEYREKLAKIPVAQEGYITLETLLGTDPDFFLSGYNYGLDIPGSTAGNAVTPEELEKHGVKSYAITESLIRVMNKPPVTLEDTYNDLRNLGVIFNVQDKAEAVIAGMKARVSAIREKLAGVKATPCVFIFRSFGTPNEDAPRACGGQAMPSALLRLAHAGNIFDDVESSWIKVTWEEVVARDPDVILILEYRATPENESKAMLLDNPALQGVKAIRDKKLIYMSVDEVYPGPRAVRGLELIARGLYPGKF</sequence>
<dbReference type="Pfam" id="PF01497">
    <property type="entry name" value="Peripla_BP_2"/>
    <property type="match status" value="1"/>
</dbReference>
<dbReference type="RefSeq" id="WP_009163839.1">
    <property type="nucleotide sequence ID" value="NZ_ADFP01000023.1"/>
</dbReference>
<keyword evidence="1" id="KW-0732">Signal</keyword>
<dbReference type="InterPro" id="IPR002491">
    <property type="entry name" value="ABC_transptr_periplasmic_BD"/>
</dbReference>
<dbReference type="PANTHER" id="PTHR30535:SF7">
    <property type="entry name" value="IRON(III) DICITRATE-BINDING PROTEIN"/>
    <property type="match status" value="1"/>
</dbReference>
<dbReference type="Gene3D" id="3.40.50.1980">
    <property type="entry name" value="Nitrogenase molybdenum iron protein domain"/>
    <property type="match status" value="2"/>
</dbReference>
<evidence type="ECO:0000313" key="3">
    <source>
        <dbReference type="EMBL" id="EFB91699.1"/>
    </source>
</evidence>
<dbReference type="PANTHER" id="PTHR30535">
    <property type="entry name" value="VITAMIN B12-BINDING PROTEIN"/>
    <property type="match status" value="1"/>
</dbReference>
<feature type="chain" id="PRO_5045235103" evidence="1">
    <location>
        <begin position="21"/>
        <end position="334"/>
    </location>
</feature>
<dbReference type="SUPFAM" id="SSF53807">
    <property type="entry name" value="Helical backbone' metal receptor"/>
    <property type="match status" value="1"/>
</dbReference>
<feature type="domain" description="Fe/B12 periplasmic-binding" evidence="2">
    <location>
        <begin position="49"/>
        <end position="334"/>
    </location>
</feature>
<feature type="signal peptide" evidence="1">
    <location>
        <begin position="1"/>
        <end position="20"/>
    </location>
</feature>
<keyword evidence="4" id="KW-1185">Reference proteome</keyword>
<protein>
    <submittedName>
        <fullName evidence="3">Periplasmic binding protein</fullName>
    </submittedName>
</protein>
<evidence type="ECO:0000313" key="4">
    <source>
        <dbReference type="Proteomes" id="UP000006462"/>
    </source>
</evidence>
<comment type="caution">
    <text evidence="3">The sequence shown here is derived from an EMBL/GenBank/DDBJ whole genome shotgun (WGS) entry which is preliminary data.</text>
</comment>
<dbReference type="InterPro" id="IPR050902">
    <property type="entry name" value="ABC_Transporter_SBP"/>
</dbReference>
<organism evidence="3 4">
    <name type="scientific">Pyramidobacter piscolens W5455</name>
    <dbReference type="NCBI Taxonomy" id="352165"/>
    <lineage>
        <taxon>Bacteria</taxon>
        <taxon>Thermotogati</taxon>
        <taxon>Synergistota</taxon>
        <taxon>Synergistia</taxon>
        <taxon>Synergistales</taxon>
        <taxon>Dethiosulfovibrionaceae</taxon>
        <taxon>Pyramidobacter</taxon>
    </lineage>
</organism>
<dbReference type="EMBL" id="ADFP01000023">
    <property type="protein sequence ID" value="EFB91699.1"/>
    <property type="molecule type" value="Genomic_DNA"/>
</dbReference>
<evidence type="ECO:0000256" key="1">
    <source>
        <dbReference type="SAM" id="SignalP"/>
    </source>
</evidence>
<dbReference type="PROSITE" id="PS50983">
    <property type="entry name" value="FE_B12_PBP"/>
    <property type="match status" value="1"/>
</dbReference>
<accession>A0ABM9ZXJ9</accession>
<dbReference type="Proteomes" id="UP000006462">
    <property type="component" value="Unassembled WGS sequence"/>
</dbReference>
<gene>
    <name evidence="3" type="ORF">HMPREF7215_1692</name>
</gene>
<name>A0ABM9ZXJ9_9BACT</name>
<evidence type="ECO:0000259" key="2">
    <source>
        <dbReference type="PROSITE" id="PS50983"/>
    </source>
</evidence>
<proteinExistence type="predicted"/>